<evidence type="ECO:0000259" key="1">
    <source>
        <dbReference type="Pfam" id="PF04773"/>
    </source>
</evidence>
<dbReference type="AlphaFoldDB" id="A0A256FTV3"/>
<proteinExistence type="predicted"/>
<dbReference type="EMBL" id="NNRJ01000028">
    <property type="protein sequence ID" value="OYR18180.1"/>
    <property type="molecule type" value="Genomic_DNA"/>
</dbReference>
<dbReference type="Gene3D" id="3.55.50.30">
    <property type="match status" value="1"/>
</dbReference>
<dbReference type="Proteomes" id="UP000215590">
    <property type="component" value="Unassembled WGS sequence"/>
</dbReference>
<gene>
    <name evidence="3" type="ORF">CEV31_4311</name>
</gene>
<organism evidence="3 4">
    <name type="scientific">Brucella thiophenivorans</name>
    <dbReference type="NCBI Taxonomy" id="571255"/>
    <lineage>
        <taxon>Bacteria</taxon>
        <taxon>Pseudomonadati</taxon>
        <taxon>Pseudomonadota</taxon>
        <taxon>Alphaproteobacteria</taxon>
        <taxon>Hyphomicrobiales</taxon>
        <taxon>Brucellaceae</taxon>
        <taxon>Brucella/Ochrobactrum group</taxon>
        <taxon>Brucella</taxon>
    </lineage>
</organism>
<feature type="domain" description="FecR protein" evidence="1">
    <location>
        <begin position="74"/>
        <end position="165"/>
    </location>
</feature>
<feature type="domain" description="Protein FecR C-terminal" evidence="2">
    <location>
        <begin position="215"/>
        <end position="274"/>
    </location>
</feature>
<comment type="caution">
    <text evidence="3">The sequence shown here is derived from an EMBL/GenBank/DDBJ whole genome shotgun (WGS) entry which is preliminary data.</text>
</comment>
<dbReference type="InterPro" id="IPR032508">
    <property type="entry name" value="FecR_C"/>
</dbReference>
<protein>
    <submittedName>
        <fullName evidence="3">FecR family protein</fullName>
    </submittedName>
</protein>
<reference evidence="3 4" key="1">
    <citation type="submission" date="2017-07" db="EMBL/GenBank/DDBJ databases">
        <title>Phylogenetic study on the rhizospheric bacterium Ochrobactrum sp. A44.</title>
        <authorList>
            <person name="Krzyzanowska D.M."/>
            <person name="Ossowicki A."/>
            <person name="Rajewska M."/>
            <person name="Maciag T."/>
            <person name="Kaczynski Z."/>
            <person name="Czerwicka M."/>
            <person name="Jafra S."/>
        </authorList>
    </citation>
    <scope>NUCLEOTIDE SEQUENCE [LARGE SCALE GENOMIC DNA]</scope>
    <source>
        <strain evidence="3 4">DSM 7216</strain>
    </source>
</reference>
<evidence type="ECO:0000313" key="4">
    <source>
        <dbReference type="Proteomes" id="UP000215590"/>
    </source>
</evidence>
<name>A0A256FTV3_9HYPH</name>
<accession>A0A256FTV3</accession>
<dbReference type="PANTHER" id="PTHR30273:SF2">
    <property type="entry name" value="PROTEIN FECR"/>
    <property type="match status" value="1"/>
</dbReference>
<dbReference type="PANTHER" id="PTHR30273">
    <property type="entry name" value="PERIPLASMIC SIGNAL SENSOR AND SIGMA FACTOR ACTIVATOR FECR-RELATED"/>
    <property type="match status" value="1"/>
</dbReference>
<dbReference type="InterPro" id="IPR006860">
    <property type="entry name" value="FecR"/>
</dbReference>
<dbReference type="Pfam" id="PF04773">
    <property type="entry name" value="FecR"/>
    <property type="match status" value="1"/>
</dbReference>
<dbReference type="Pfam" id="PF16344">
    <property type="entry name" value="FecR_C"/>
    <property type="match status" value="1"/>
</dbReference>
<dbReference type="Gene3D" id="2.60.120.1440">
    <property type="match status" value="1"/>
</dbReference>
<dbReference type="GO" id="GO:0016989">
    <property type="term" value="F:sigma factor antagonist activity"/>
    <property type="evidence" value="ECO:0007669"/>
    <property type="project" value="TreeGrafter"/>
</dbReference>
<dbReference type="InterPro" id="IPR012373">
    <property type="entry name" value="Ferrdict_sens_TM"/>
</dbReference>
<dbReference type="PIRSF" id="PIRSF018266">
    <property type="entry name" value="FecR"/>
    <property type="match status" value="1"/>
</dbReference>
<evidence type="ECO:0000313" key="3">
    <source>
        <dbReference type="EMBL" id="OYR18180.1"/>
    </source>
</evidence>
<evidence type="ECO:0000259" key="2">
    <source>
        <dbReference type="Pfam" id="PF16344"/>
    </source>
</evidence>
<keyword evidence="4" id="KW-1185">Reference proteome</keyword>
<sequence>MQFSLWRQQSEKHELAALEAESLWHGIGATGNRMRKAERDIKFTRRAMLGVAMAGATGIAFERVGIIGPQLYADYATRTAEQRTVRLDDGSTVIMNGNTAFSSELTKQERRLSLYQGQALFQVAKDGARPFIVEADGGETRALGTEFDIDIRSEKVVVTVTEGIVSVSSGATETAFDGRSVRAVANQRVSYQSDRKPSIPQDIDADLETAWLRGKLIFNARPLGEVVATLSRYRSGKIIIANSQLRSLEVTGVFDLTQPETVLETVEKTLPVSVTRMPFVTILR</sequence>